<evidence type="ECO:0000313" key="2">
    <source>
        <dbReference type="EMBL" id="WAI00530.1"/>
    </source>
</evidence>
<dbReference type="GO" id="GO:0008757">
    <property type="term" value="F:S-adenosylmethionine-dependent methyltransferase activity"/>
    <property type="evidence" value="ECO:0007669"/>
    <property type="project" value="InterPro"/>
</dbReference>
<evidence type="ECO:0000259" key="1">
    <source>
        <dbReference type="Pfam" id="PF08241"/>
    </source>
</evidence>
<dbReference type="SUPFAM" id="SSF53335">
    <property type="entry name" value="S-adenosyl-L-methionine-dependent methyltransferases"/>
    <property type="match status" value="1"/>
</dbReference>
<evidence type="ECO:0000313" key="3">
    <source>
        <dbReference type="Proteomes" id="UP001163096"/>
    </source>
</evidence>
<dbReference type="EMBL" id="CP113361">
    <property type="protein sequence ID" value="WAI00530.1"/>
    <property type="molecule type" value="Genomic_DNA"/>
</dbReference>
<keyword evidence="2" id="KW-0489">Methyltransferase</keyword>
<dbReference type="InterPro" id="IPR029063">
    <property type="entry name" value="SAM-dependent_MTases_sf"/>
</dbReference>
<gene>
    <name evidence="2" type="ORF">OU421_08820</name>
</gene>
<dbReference type="KEGG" id="mou:OU421_08820"/>
<dbReference type="InterPro" id="IPR013216">
    <property type="entry name" value="Methyltransf_11"/>
</dbReference>
<feature type="domain" description="Methyltransferase type 11" evidence="1">
    <location>
        <begin position="43"/>
        <end position="127"/>
    </location>
</feature>
<dbReference type="RefSeq" id="WP_268185732.1">
    <property type="nucleotide sequence ID" value="NZ_CP113361.1"/>
</dbReference>
<dbReference type="Proteomes" id="UP001163096">
    <property type="component" value="Chromosome"/>
</dbReference>
<keyword evidence="2" id="KW-0808">Transferase</keyword>
<dbReference type="GO" id="GO:0032259">
    <property type="term" value="P:methylation"/>
    <property type="evidence" value="ECO:0007669"/>
    <property type="project" value="UniProtKB-KW"/>
</dbReference>
<keyword evidence="3" id="KW-1185">Reference proteome</keyword>
<dbReference type="GeneID" id="76835200"/>
<name>A0A9X9S434_METOG</name>
<dbReference type="Pfam" id="PF08241">
    <property type="entry name" value="Methyltransf_11"/>
    <property type="match status" value="1"/>
</dbReference>
<reference evidence="2" key="1">
    <citation type="submission" date="2022-11" db="EMBL/GenBank/DDBJ databases">
        <title>Complete genome sequence of Methanogenium organophilum DSM 3596.</title>
        <authorList>
            <person name="Chen S.-C."/>
            <person name="Lai S.-J."/>
            <person name="You Y.-T."/>
        </authorList>
    </citation>
    <scope>NUCLEOTIDE SEQUENCE</scope>
    <source>
        <strain evidence="2">DSM 3596</strain>
    </source>
</reference>
<dbReference type="CDD" id="cd02440">
    <property type="entry name" value="AdoMet_MTases"/>
    <property type="match status" value="1"/>
</dbReference>
<protein>
    <submittedName>
        <fullName evidence="2">Class I SAM-dependent methyltransferase</fullName>
    </submittedName>
</protein>
<dbReference type="AlphaFoldDB" id="A0A9X9S434"/>
<organism evidence="2 3">
    <name type="scientific">Methanogenium organophilum</name>
    <dbReference type="NCBI Taxonomy" id="2199"/>
    <lineage>
        <taxon>Archaea</taxon>
        <taxon>Methanobacteriati</taxon>
        <taxon>Methanobacteriota</taxon>
        <taxon>Stenosarchaea group</taxon>
        <taxon>Methanomicrobia</taxon>
        <taxon>Methanomicrobiales</taxon>
        <taxon>Methanomicrobiaceae</taxon>
        <taxon>Methanogenium</taxon>
    </lineage>
</organism>
<accession>A0A9X9S434</accession>
<dbReference type="Gene3D" id="3.40.50.150">
    <property type="entry name" value="Vaccinia Virus protein VP39"/>
    <property type="match status" value="1"/>
</dbReference>
<proteinExistence type="predicted"/>
<sequence>MPQEVFERHAWAYDQWFVLHRTVYRAECERIRAVLPAPDARTVEVGVGSGRFAAPLGIPVGIEPSVALGQMARQRGIEVIRGVGEMLPLKDRSCSSVLMVTVICFFDDPARAIAEAYRVLVPGGVLVAGFLERGAPLIQAHLRGETGHRFLSQGRFFTSVEVQALLRDAGFSIRSAESEHDFCVIVAEKCQETERV</sequence>